<keyword evidence="2" id="KW-0560">Oxidoreductase</keyword>
<dbReference type="InterPro" id="IPR050259">
    <property type="entry name" value="SDR"/>
</dbReference>
<comment type="similarity">
    <text evidence="1">Belongs to the short-chain dehydrogenases/reductases (SDR) family.</text>
</comment>
<dbReference type="PANTHER" id="PTHR42879:SF2">
    <property type="entry name" value="3-OXOACYL-[ACYL-CARRIER-PROTEIN] REDUCTASE FABG"/>
    <property type="match status" value="1"/>
</dbReference>
<dbReference type="FunFam" id="3.40.50.720:FF:000084">
    <property type="entry name" value="Short-chain dehydrogenase reductase"/>
    <property type="match status" value="1"/>
</dbReference>
<dbReference type="GO" id="GO:0016491">
    <property type="term" value="F:oxidoreductase activity"/>
    <property type="evidence" value="ECO:0007669"/>
    <property type="project" value="UniProtKB-KW"/>
</dbReference>
<dbReference type="EMBL" id="PYYB01000001">
    <property type="protein sequence ID" value="PTL58406.1"/>
    <property type="molecule type" value="Genomic_DNA"/>
</dbReference>
<dbReference type="Gene3D" id="3.40.50.720">
    <property type="entry name" value="NAD(P)-binding Rossmann-like Domain"/>
    <property type="match status" value="1"/>
</dbReference>
<accession>A0A2T4UGN3</accession>
<reference evidence="3 4" key="1">
    <citation type="submission" date="2018-03" db="EMBL/GenBank/DDBJ databases">
        <title>Aquarubrobacter algicola gen. nov., sp. nov., a novel actinobacterium isolated from shallow eutrophic lake during the end of cyanobacterial harmful algal blooms.</title>
        <authorList>
            <person name="Chun S.J."/>
        </authorList>
    </citation>
    <scope>NUCLEOTIDE SEQUENCE [LARGE SCALE GENOMIC DNA]</scope>
    <source>
        <strain evidence="3 4">Seoho-28</strain>
    </source>
</reference>
<dbReference type="Proteomes" id="UP000240739">
    <property type="component" value="Unassembled WGS sequence"/>
</dbReference>
<dbReference type="PANTHER" id="PTHR42879">
    <property type="entry name" value="3-OXOACYL-(ACYL-CARRIER-PROTEIN) REDUCTASE"/>
    <property type="match status" value="1"/>
</dbReference>
<dbReference type="SUPFAM" id="SSF51735">
    <property type="entry name" value="NAD(P)-binding Rossmann-fold domains"/>
    <property type="match status" value="1"/>
</dbReference>
<dbReference type="AlphaFoldDB" id="A0A2T4UGN3"/>
<keyword evidence="4" id="KW-1185">Reference proteome</keyword>
<dbReference type="PRINTS" id="PR00080">
    <property type="entry name" value="SDRFAMILY"/>
</dbReference>
<dbReference type="GO" id="GO:0032787">
    <property type="term" value="P:monocarboxylic acid metabolic process"/>
    <property type="evidence" value="ECO:0007669"/>
    <property type="project" value="UniProtKB-ARBA"/>
</dbReference>
<protein>
    <submittedName>
        <fullName evidence="3">3-oxoacyl-ACP reductase</fullName>
    </submittedName>
</protein>
<dbReference type="RefSeq" id="WP_107566844.1">
    <property type="nucleotide sequence ID" value="NZ_PYYB01000001.1"/>
</dbReference>
<proteinExistence type="inferred from homology"/>
<organism evidence="3 4">
    <name type="scientific">Paraconexibacter algicola</name>
    <dbReference type="NCBI Taxonomy" id="2133960"/>
    <lineage>
        <taxon>Bacteria</taxon>
        <taxon>Bacillati</taxon>
        <taxon>Actinomycetota</taxon>
        <taxon>Thermoleophilia</taxon>
        <taxon>Solirubrobacterales</taxon>
        <taxon>Paraconexibacteraceae</taxon>
        <taxon>Paraconexibacter</taxon>
    </lineage>
</organism>
<evidence type="ECO:0000256" key="2">
    <source>
        <dbReference type="ARBA" id="ARBA00023002"/>
    </source>
</evidence>
<dbReference type="OrthoDB" id="9804774at2"/>
<gene>
    <name evidence="3" type="ORF">C7Y72_01440</name>
</gene>
<dbReference type="InterPro" id="IPR020904">
    <property type="entry name" value="Sc_DH/Rdtase_CS"/>
</dbReference>
<dbReference type="InterPro" id="IPR002347">
    <property type="entry name" value="SDR_fam"/>
</dbReference>
<evidence type="ECO:0000256" key="1">
    <source>
        <dbReference type="ARBA" id="ARBA00006484"/>
    </source>
</evidence>
<evidence type="ECO:0000313" key="3">
    <source>
        <dbReference type="EMBL" id="PTL58406.1"/>
    </source>
</evidence>
<sequence length="249" mass="25460">MTTPRRFDGRRALVTGGSRGIGEGIARRLAAEGAHVIVAGRSLGPAQEVAGEIGGSAVQMDISDAEATMAAVAALGPLDVLVNNAGFDDFAYFTDTAPQQWRALLGTNLEGMFACTHAALPAMQQAGYGRILNIGSEAGRIGSKGNAVYATTKAGIIGFSKSIARENARYGITCNTLAVGPIDTPLTDAARAVPVHGEKMVQAMKDGTLLRRLGTTEEVGAAAAFLCAEEASFVTAECLGVSGGMGISA</sequence>
<comment type="caution">
    <text evidence="3">The sequence shown here is derived from an EMBL/GenBank/DDBJ whole genome shotgun (WGS) entry which is preliminary data.</text>
</comment>
<name>A0A2T4UGN3_9ACTN</name>
<dbReference type="InterPro" id="IPR036291">
    <property type="entry name" value="NAD(P)-bd_dom_sf"/>
</dbReference>
<dbReference type="Pfam" id="PF13561">
    <property type="entry name" value="adh_short_C2"/>
    <property type="match status" value="1"/>
</dbReference>
<evidence type="ECO:0000313" key="4">
    <source>
        <dbReference type="Proteomes" id="UP000240739"/>
    </source>
</evidence>
<dbReference type="PRINTS" id="PR00081">
    <property type="entry name" value="GDHRDH"/>
</dbReference>
<dbReference type="PROSITE" id="PS00061">
    <property type="entry name" value="ADH_SHORT"/>
    <property type="match status" value="1"/>
</dbReference>